<evidence type="ECO:0000313" key="3">
    <source>
        <dbReference type="Proteomes" id="UP000479114"/>
    </source>
</evidence>
<feature type="transmembrane region" description="Helical" evidence="1">
    <location>
        <begin position="6"/>
        <end position="24"/>
    </location>
</feature>
<gene>
    <name evidence="2" type="ORF">GZH47_01355</name>
</gene>
<proteinExistence type="predicted"/>
<dbReference type="EMBL" id="CP048286">
    <property type="protein sequence ID" value="QHW29612.1"/>
    <property type="molecule type" value="Genomic_DNA"/>
</dbReference>
<sequence>MIAQIGAYVLIFAGWTIFKVRSFAREGNYRTAVVYGGLMGFAIVIGALQLAKVELQSFTLPFKLLFEPIGHRLLGS</sequence>
<keyword evidence="3" id="KW-1185">Reference proteome</keyword>
<keyword evidence="1" id="KW-0472">Membrane</keyword>
<accession>A0A6C0NYR1</accession>
<protein>
    <submittedName>
        <fullName evidence="2">Uncharacterized protein</fullName>
    </submittedName>
</protein>
<name>A0A6C0NYR1_9BACL</name>
<organism evidence="2 3">
    <name type="scientific">Paenibacillus rhizovicinus</name>
    <dbReference type="NCBI Taxonomy" id="2704463"/>
    <lineage>
        <taxon>Bacteria</taxon>
        <taxon>Bacillati</taxon>
        <taxon>Bacillota</taxon>
        <taxon>Bacilli</taxon>
        <taxon>Bacillales</taxon>
        <taxon>Paenibacillaceae</taxon>
        <taxon>Paenibacillus</taxon>
    </lineage>
</organism>
<keyword evidence="1" id="KW-1133">Transmembrane helix</keyword>
<keyword evidence="1" id="KW-0812">Transmembrane</keyword>
<dbReference type="AlphaFoldDB" id="A0A6C0NYR1"/>
<dbReference type="KEGG" id="prz:GZH47_01355"/>
<evidence type="ECO:0000313" key="2">
    <source>
        <dbReference type="EMBL" id="QHW29612.1"/>
    </source>
</evidence>
<dbReference type="RefSeq" id="WP_162638182.1">
    <property type="nucleotide sequence ID" value="NZ_CP048286.1"/>
</dbReference>
<evidence type="ECO:0000256" key="1">
    <source>
        <dbReference type="SAM" id="Phobius"/>
    </source>
</evidence>
<dbReference type="Proteomes" id="UP000479114">
    <property type="component" value="Chromosome"/>
</dbReference>
<feature type="transmembrane region" description="Helical" evidence="1">
    <location>
        <begin position="31"/>
        <end position="51"/>
    </location>
</feature>
<reference evidence="2 3" key="1">
    <citation type="submission" date="2020-02" db="EMBL/GenBank/DDBJ databases">
        <title>Paenibacillus sp. nov., isolated from rhizosphere soil of tomato.</title>
        <authorList>
            <person name="Weon H.-Y."/>
            <person name="Lee S.A."/>
        </authorList>
    </citation>
    <scope>NUCLEOTIDE SEQUENCE [LARGE SCALE GENOMIC DNA]</scope>
    <source>
        <strain evidence="2 3">14171R-81</strain>
    </source>
</reference>